<feature type="compositionally biased region" description="Low complexity" evidence="1">
    <location>
        <begin position="16"/>
        <end position="28"/>
    </location>
</feature>
<keyword evidence="3" id="KW-1185">Reference proteome</keyword>
<feature type="compositionally biased region" description="Basic and acidic residues" evidence="1">
    <location>
        <begin position="29"/>
        <end position="41"/>
    </location>
</feature>
<keyword evidence="2" id="KW-0418">Kinase</keyword>
<dbReference type="GO" id="GO:0016301">
    <property type="term" value="F:kinase activity"/>
    <property type="evidence" value="ECO:0007669"/>
    <property type="project" value="UniProtKB-KW"/>
</dbReference>
<dbReference type="OrthoDB" id="914141at2759"/>
<keyword evidence="2" id="KW-0808">Transferase</keyword>
<name>A0A2Z7CBX8_9LAMI</name>
<feature type="region of interest" description="Disordered" evidence="1">
    <location>
        <begin position="1"/>
        <end position="87"/>
    </location>
</feature>
<reference evidence="2 3" key="1">
    <citation type="journal article" date="2015" name="Proc. Natl. Acad. Sci. U.S.A.">
        <title>The resurrection genome of Boea hygrometrica: A blueprint for survival of dehydration.</title>
        <authorList>
            <person name="Xiao L."/>
            <person name="Yang G."/>
            <person name="Zhang L."/>
            <person name="Yang X."/>
            <person name="Zhao S."/>
            <person name="Ji Z."/>
            <person name="Zhou Q."/>
            <person name="Hu M."/>
            <person name="Wang Y."/>
            <person name="Chen M."/>
            <person name="Xu Y."/>
            <person name="Jin H."/>
            <person name="Xiao X."/>
            <person name="Hu G."/>
            <person name="Bao F."/>
            <person name="Hu Y."/>
            <person name="Wan P."/>
            <person name="Li L."/>
            <person name="Deng X."/>
            <person name="Kuang T."/>
            <person name="Xiang C."/>
            <person name="Zhu J.K."/>
            <person name="Oliver M.J."/>
            <person name="He Y."/>
        </authorList>
    </citation>
    <scope>NUCLEOTIDE SEQUENCE [LARGE SCALE GENOMIC DNA]</scope>
    <source>
        <strain evidence="3">cv. XS01</strain>
    </source>
</reference>
<dbReference type="AlphaFoldDB" id="A0A2Z7CBX8"/>
<evidence type="ECO:0000256" key="1">
    <source>
        <dbReference type="SAM" id="MobiDB-lite"/>
    </source>
</evidence>
<proteinExistence type="predicted"/>
<feature type="compositionally biased region" description="Basic and acidic residues" evidence="1">
    <location>
        <begin position="54"/>
        <end position="63"/>
    </location>
</feature>
<evidence type="ECO:0000313" key="2">
    <source>
        <dbReference type="EMBL" id="KZV44512.1"/>
    </source>
</evidence>
<gene>
    <name evidence="2" type="ORF">F511_24261</name>
</gene>
<accession>A0A2Z7CBX8</accession>
<evidence type="ECO:0000313" key="3">
    <source>
        <dbReference type="Proteomes" id="UP000250235"/>
    </source>
</evidence>
<organism evidence="2 3">
    <name type="scientific">Dorcoceras hygrometricum</name>
    <dbReference type="NCBI Taxonomy" id="472368"/>
    <lineage>
        <taxon>Eukaryota</taxon>
        <taxon>Viridiplantae</taxon>
        <taxon>Streptophyta</taxon>
        <taxon>Embryophyta</taxon>
        <taxon>Tracheophyta</taxon>
        <taxon>Spermatophyta</taxon>
        <taxon>Magnoliopsida</taxon>
        <taxon>eudicotyledons</taxon>
        <taxon>Gunneridae</taxon>
        <taxon>Pentapetalae</taxon>
        <taxon>asterids</taxon>
        <taxon>lamiids</taxon>
        <taxon>Lamiales</taxon>
        <taxon>Gesneriaceae</taxon>
        <taxon>Didymocarpoideae</taxon>
        <taxon>Trichosporeae</taxon>
        <taxon>Loxocarpinae</taxon>
        <taxon>Dorcoceras</taxon>
    </lineage>
</organism>
<dbReference type="EMBL" id="KQ996979">
    <property type="protein sequence ID" value="KZV44512.1"/>
    <property type="molecule type" value="Genomic_DNA"/>
</dbReference>
<sequence>MGGCASKPKDLDTKEAPAAPEEPQQAQEINKDGDETKKEEPLLVDVSEPAAPESDQKTEEKPAAEAVEEDPPKQEPESDDSAPVVKE</sequence>
<dbReference type="Proteomes" id="UP000250235">
    <property type="component" value="Unassembled WGS sequence"/>
</dbReference>
<protein>
    <submittedName>
        <fullName evidence="2">Putative serine/threonine-protein kinase kinX-like</fullName>
    </submittedName>
</protein>